<evidence type="ECO:0000313" key="1">
    <source>
        <dbReference type="EMBL" id="PPU68822.1"/>
    </source>
</evidence>
<protein>
    <submittedName>
        <fullName evidence="1">Uncharacterized protein</fullName>
    </submittedName>
</protein>
<dbReference type="OrthoDB" id="9181631at2"/>
<dbReference type="EMBL" id="MDEI01000005">
    <property type="protein sequence ID" value="PPU68822.1"/>
    <property type="molecule type" value="Genomic_DNA"/>
</dbReference>
<accession>A0A2S7D4Q9</accession>
<name>A0A2S7D4Q9_9XANT</name>
<dbReference type="AlphaFoldDB" id="A0A2S7D4Q9"/>
<organism evidence="1 2">
    <name type="scientific">Xanthomonas pisi</name>
    <dbReference type="NCBI Taxonomy" id="56457"/>
    <lineage>
        <taxon>Bacteria</taxon>
        <taxon>Pseudomonadati</taxon>
        <taxon>Pseudomonadota</taxon>
        <taxon>Gammaproteobacteria</taxon>
        <taxon>Lysobacterales</taxon>
        <taxon>Lysobacteraceae</taxon>
        <taxon>Xanthomonas</taxon>
    </lineage>
</organism>
<proteinExistence type="predicted"/>
<comment type="caution">
    <text evidence="1">The sequence shown here is derived from an EMBL/GenBank/DDBJ whole genome shotgun (WGS) entry which is preliminary data.</text>
</comment>
<dbReference type="Proteomes" id="UP000238191">
    <property type="component" value="Unassembled WGS sequence"/>
</dbReference>
<reference evidence="2" key="1">
    <citation type="submission" date="2016-08" db="EMBL/GenBank/DDBJ databases">
        <authorList>
            <person name="Merda D."/>
            <person name="Briand M."/>
            <person name="Taghouti G."/>
            <person name="Carrere S."/>
            <person name="Gouzy J."/>
            <person name="Portier P."/>
            <person name="Jacques M.-A."/>
            <person name="Fischer-Le Saux M."/>
        </authorList>
    </citation>
    <scope>NUCLEOTIDE SEQUENCE [LARGE SCALE GENOMIC DNA]</scope>
    <source>
        <strain evidence="2">CFBP4643</strain>
    </source>
</reference>
<evidence type="ECO:0000313" key="2">
    <source>
        <dbReference type="Proteomes" id="UP000238191"/>
    </source>
</evidence>
<keyword evidence="2" id="KW-1185">Reference proteome</keyword>
<sequence>MNVSAMEAEEPLKKVRKGPLIMSTLHTGNDMEFNACVGRNTGSYDNSIGYADGFEKAAEMLLSSLGVRKPEISQQSWGREPLVDVLVYPICFCARHHVELSIKRMLPVAWRAYITKFPKNQKKLEPLKQPDVRHDILPVWTDLVAITKAADYRFEVLCSELQPYIVDLSYIDSTGQVFRYDTDARTSTLNLNDTSHIDLTHFANGYAQMCRILIELESLLANVIGEVQTGTFTSKLIRGQLFDIADSLPDRGVWGEDEFEAAKQKIMEQYDLSGTDFKKATQVISNTRCLSFRVGIAMPIPHLAAGVFERLQQVNPTRRQDVETLSENERSVLYGLYETGSVYAYPEGFDSYLEPRPRERDAAHYFDLAREENYLARKYASNPDRVEHALKQLGQLELLVEFRRVYEKELERVRAARETADIMDVDKIVFQYAGSDPTGPHQEVAS</sequence>
<gene>
    <name evidence="1" type="ORF">XpiCFBP4643_07400</name>
</gene>
<dbReference type="RefSeq" id="WP_046962801.1">
    <property type="nucleotide sequence ID" value="NZ_MDEI01000005.1"/>
</dbReference>